<keyword evidence="4" id="KW-1185">Reference proteome</keyword>
<evidence type="ECO:0000313" key="4">
    <source>
        <dbReference type="Proteomes" id="UP000244334"/>
    </source>
</evidence>
<reference evidence="1 3" key="1">
    <citation type="submission" date="2016-07" db="EMBL/GenBank/DDBJ databases">
        <authorList>
            <person name="Yuval B."/>
        </authorList>
    </citation>
    <scope>NUCLEOTIDE SEQUENCE [LARGE SCALE GENOMIC DNA]</scope>
    <source>
        <strain evidence="1 3">IL</strain>
    </source>
</reference>
<organism evidence="1 3">
    <name type="scientific">Candidatus Erwinia dacicola</name>
    <dbReference type="NCBI Taxonomy" id="252393"/>
    <lineage>
        <taxon>Bacteria</taxon>
        <taxon>Pseudomonadati</taxon>
        <taxon>Pseudomonadota</taxon>
        <taxon>Gammaproteobacteria</taxon>
        <taxon>Enterobacterales</taxon>
        <taxon>Erwiniaceae</taxon>
        <taxon>Erwinia</taxon>
    </lineage>
</organism>
<dbReference type="EMBL" id="MAYS01000175">
    <property type="protein sequence ID" value="OFC62859.1"/>
    <property type="molecule type" value="Genomic_DNA"/>
</dbReference>
<reference evidence="2 4" key="2">
    <citation type="submission" date="2018-04" db="EMBL/GenBank/DDBJ databases">
        <title>Genomes of the Obligate Erwinia dacicola and Facultative Enterobacter sp. OLF Endosymbionts of the Olive Fruit fly, Bactrocera oleae.</title>
        <authorList>
            <person name="Estes A.M."/>
            <person name="Hearn D.J."/>
            <person name="Agarwal S."/>
            <person name="Pierson E.A."/>
            <person name="Dunning-Hotopp J.C."/>
        </authorList>
    </citation>
    <scope>NUCLEOTIDE SEQUENCE [LARGE SCALE GENOMIC DNA]</scope>
    <source>
        <strain evidence="2 4">Oroville</strain>
    </source>
</reference>
<protein>
    <submittedName>
        <fullName evidence="2">TraU conjugal transfer domain protein</fullName>
    </submittedName>
</protein>
<evidence type="ECO:0000313" key="1">
    <source>
        <dbReference type="EMBL" id="OFC62859.1"/>
    </source>
</evidence>
<accession>A0A1E7Z265</accession>
<sequence length="89" mass="9851">MQQVSHEDLPLLTEHFDVPAHTAQTFRHIGSGASPDGSGTHFLACFRLKTGRVVQILKNTLGPKELWALNSTPKDAALRDQLYDLLDGR</sequence>
<gene>
    <name evidence="2" type="ORF">ACZ87_03690</name>
    <name evidence="1" type="ORF">BBW68_07840</name>
</gene>
<dbReference type="Proteomes" id="UP000243534">
    <property type="component" value="Unassembled WGS sequence"/>
</dbReference>
<dbReference type="AlphaFoldDB" id="A0A1E7Z265"/>
<evidence type="ECO:0000313" key="3">
    <source>
        <dbReference type="Proteomes" id="UP000243534"/>
    </source>
</evidence>
<dbReference type="Proteomes" id="UP000244334">
    <property type="component" value="Unassembled WGS sequence"/>
</dbReference>
<dbReference type="EMBL" id="LJAM02000722">
    <property type="protein sequence ID" value="RAP69520.1"/>
    <property type="molecule type" value="Genomic_DNA"/>
</dbReference>
<comment type="caution">
    <text evidence="1">The sequence shown here is derived from an EMBL/GenBank/DDBJ whole genome shotgun (WGS) entry which is preliminary data.</text>
</comment>
<name>A0A1E7Z265_9GAMM</name>
<evidence type="ECO:0000313" key="2">
    <source>
        <dbReference type="EMBL" id="RAP69520.1"/>
    </source>
</evidence>
<proteinExistence type="predicted"/>